<dbReference type="InterPro" id="IPR036250">
    <property type="entry name" value="AcylCo_DH-like_C"/>
</dbReference>
<gene>
    <name evidence="1" type="ORF">JHW45_16855</name>
</gene>
<reference evidence="1 2" key="1">
    <citation type="submission" date="2021-01" db="EMBL/GenBank/DDBJ databases">
        <title>Biogeographic distribution of Paracoccus.</title>
        <authorList>
            <person name="Hollensteiner J."/>
            <person name="Leineberger J."/>
            <person name="Brinkhoff T."/>
            <person name="Daniel R."/>
        </authorList>
    </citation>
    <scope>NUCLEOTIDE SEQUENCE [LARGE SCALE GENOMIC DNA]</scope>
    <source>
        <strain evidence="1 2">LMG25392</strain>
    </source>
</reference>
<dbReference type="InterPro" id="IPR009100">
    <property type="entry name" value="AcylCoA_DH/oxidase_NM_dom_sf"/>
</dbReference>
<dbReference type="Proteomes" id="UP001218412">
    <property type="component" value="Chromosome"/>
</dbReference>
<evidence type="ECO:0000313" key="1">
    <source>
        <dbReference type="EMBL" id="WCR10682.1"/>
    </source>
</evidence>
<keyword evidence="2" id="KW-1185">Reference proteome</keyword>
<organism evidence="1 2">
    <name type="scientific">Paracoccus stylophorae</name>
    <dbReference type="NCBI Taxonomy" id="659350"/>
    <lineage>
        <taxon>Bacteria</taxon>
        <taxon>Pseudomonadati</taxon>
        <taxon>Pseudomonadota</taxon>
        <taxon>Alphaproteobacteria</taxon>
        <taxon>Rhodobacterales</taxon>
        <taxon>Paracoccaceae</taxon>
        <taxon>Paracoccus</taxon>
    </lineage>
</organism>
<name>A0ABY7SUF6_9RHOB</name>
<dbReference type="SUPFAM" id="SSF56645">
    <property type="entry name" value="Acyl-CoA dehydrogenase NM domain-like"/>
    <property type="match status" value="1"/>
</dbReference>
<dbReference type="SUPFAM" id="SSF47203">
    <property type="entry name" value="Acyl-CoA dehydrogenase C-terminal domain-like"/>
    <property type="match status" value="1"/>
</dbReference>
<proteinExistence type="predicted"/>
<sequence>MPDAEATFITSPAAQAGPVPARVLAALSAAADAEERGAAPIAASVDLLRRAGLLEDDGTADPARTARALMQVGGVNLSVGRLWEGHVNALHLIRLRGTSAQRDRVRKWLAQGALFGVWGADGVPPVTLSPGGAQLVGVKNFASGLGTLSHALVTVGSGPDVRLALIEVRAGDRADLSGWTVPGMRATASGSFDMTGIEPGPDGWIGGPGDYLREPSFVGGVWRIAALQAGASAGLVDRAAASLRETGRLAAEAQKTRLMTALMRVWAGMALTERAAVAASDPAIAAEDAVSLSISARLFTEEAALAAIHAVEQSLGLRHFAQGSPTGRMARDLSVYLRQAARDALLQQAADHVLGRDGGIGGLPA</sequence>
<accession>A0ABY7SUF6</accession>
<protein>
    <submittedName>
        <fullName evidence="1">Acyl-CoA dehydrogenase</fullName>
    </submittedName>
</protein>
<evidence type="ECO:0000313" key="2">
    <source>
        <dbReference type="Proteomes" id="UP001218412"/>
    </source>
</evidence>
<dbReference type="EMBL" id="CP067134">
    <property type="protein sequence ID" value="WCR10682.1"/>
    <property type="molecule type" value="Genomic_DNA"/>
</dbReference>
<dbReference type="RefSeq" id="WP_272858751.1">
    <property type="nucleotide sequence ID" value="NZ_CP067134.1"/>
</dbReference>